<name>A0AA39QI52_9AGAR</name>
<dbReference type="InterPro" id="IPR027417">
    <property type="entry name" value="P-loop_NTPase"/>
</dbReference>
<dbReference type="InterPro" id="IPR056884">
    <property type="entry name" value="NPHP3-like_N"/>
</dbReference>
<protein>
    <recommendedName>
        <fullName evidence="2">Nephrocystin 3-like N-terminal domain-containing protein</fullName>
    </recommendedName>
</protein>
<evidence type="ECO:0000313" key="4">
    <source>
        <dbReference type="Proteomes" id="UP001175228"/>
    </source>
</evidence>
<keyword evidence="4" id="KW-1185">Reference proteome</keyword>
<dbReference type="EMBL" id="JAUEPU010000005">
    <property type="protein sequence ID" value="KAK0502043.1"/>
    <property type="molecule type" value="Genomic_DNA"/>
</dbReference>
<dbReference type="SUPFAM" id="SSF52540">
    <property type="entry name" value="P-loop containing nucleoside triphosphate hydrolases"/>
    <property type="match status" value="1"/>
</dbReference>
<proteinExistence type="predicted"/>
<evidence type="ECO:0000313" key="3">
    <source>
        <dbReference type="EMBL" id="KAK0502043.1"/>
    </source>
</evidence>
<comment type="caution">
    <text evidence="3">The sequence shown here is derived from an EMBL/GenBank/DDBJ whole genome shotgun (WGS) entry which is preliminary data.</text>
</comment>
<sequence>MSERPSCCVIKDVEVLELLPCNREIRIYMRIAIAGKVAHKTDLLKLDTTSVPKWTLNLQPIFDESAVIDFKLCRPRKYWRDECLGTTRISVADIFDEEGDYMAVLSRASPPFTETKLKISYSETIDFDEKLATTFVKATAKPTEMSKKISWMLERLVPIKGTIDALAELHPAARIAWSFLSLGIDQLQKQSDTDALVIDLYETMLSTHEQAIRDEVFRNRKRLLPVYKALFRQIVECTFFISEYTNRTYLGAFRGRMSKKKAASKAAKFQSAFKSLTEQLGSSLAKETLVVTLRNEEKFDKLQRRMTETEEIAEITNQLVRLHEVLPARQQKPKLMCLKGTRVEVINDLIYWIAECRGGMLWCTGVAGTGKSSLMGTLCQVLGSEYACGRNRLGSFIRYDRLEYTDSSSLITSIAYSLALFDGRIGRAIAQAVRKIGPVLPPSPRDQFDRLLQEPLQSIPELFQEGPVVVIIDGIDECDMISTDILDILVEAFGRELPFMRLIVSCRSVERISRVFLPKVHDASITRVVLDTSSKDVNNDIRKYISSRFSVIYDLLADRAKEVNRLDQLRSKDDVVKELAQRANGLFIWAVAVCTFLEELPSETRLDALLGSRIPDDAIQSLTMLYRTALNLIVTEGQKNLRNEDIRRCIRDLLGAIVVAEVPPGLTLEAIGALVLKPTDPAGKTVYSKLTSVVEMSPEQKVLRLMHKSFDDFLQDRNRSGEEWFIDVEEHQRNLAKESLSSLNLYLRYSWQPNATKDVSAEQYCGRIPAHICHYAVLGPAWHIKSFNSDDFGAIEVLFGQHFLPWLEVIVTLGTQCLKQFHKCIYDVKDWIQQISQAGSNLRLGIDAAVEAADEIISSLLDRDTECDSHPADIYRVLKRLPPDNVIRIHWEQNINISVV</sequence>
<organism evidence="3 4">
    <name type="scientific">Armillaria luteobubalina</name>
    <dbReference type="NCBI Taxonomy" id="153913"/>
    <lineage>
        <taxon>Eukaryota</taxon>
        <taxon>Fungi</taxon>
        <taxon>Dikarya</taxon>
        <taxon>Basidiomycota</taxon>
        <taxon>Agaricomycotina</taxon>
        <taxon>Agaricomycetes</taxon>
        <taxon>Agaricomycetidae</taxon>
        <taxon>Agaricales</taxon>
        <taxon>Marasmiineae</taxon>
        <taxon>Physalacriaceae</taxon>
        <taxon>Armillaria</taxon>
    </lineage>
</organism>
<dbReference type="PANTHER" id="PTHR10039:SF14">
    <property type="entry name" value="NACHT DOMAIN-CONTAINING PROTEIN"/>
    <property type="match status" value="1"/>
</dbReference>
<feature type="domain" description="Nephrocystin 3-like N-terminal" evidence="2">
    <location>
        <begin position="352"/>
        <end position="507"/>
    </location>
</feature>
<gene>
    <name evidence="3" type="ORF">EDD18DRAFT_1426611</name>
</gene>
<dbReference type="Pfam" id="PF24883">
    <property type="entry name" value="NPHP3_N"/>
    <property type="match status" value="1"/>
</dbReference>
<evidence type="ECO:0000259" key="2">
    <source>
        <dbReference type="Pfam" id="PF24883"/>
    </source>
</evidence>
<keyword evidence="1" id="KW-0677">Repeat</keyword>
<accession>A0AA39QI52</accession>
<dbReference type="AlphaFoldDB" id="A0AA39QI52"/>
<dbReference type="Gene3D" id="3.40.50.300">
    <property type="entry name" value="P-loop containing nucleotide triphosphate hydrolases"/>
    <property type="match status" value="1"/>
</dbReference>
<reference evidence="3" key="1">
    <citation type="submission" date="2023-06" db="EMBL/GenBank/DDBJ databases">
        <authorList>
            <consortium name="Lawrence Berkeley National Laboratory"/>
            <person name="Ahrendt S."/>
            <person name="Sahu N."/>
            <person name="Indic B."/>
            <person name="Wong-Bajracharya J."/>
            <person name="Merenyi Z."/>
            <person name="Ke H.-M."/>
            <person name="Monk M."/>
            <person name="Kocsube S."/>
            <person name="Drula E."/>
            <person name="Lipzen A."/>
            <person name="Balint B."/>
            <person name="Henrissat B."/>
            <person name="Andreopoulos B."/>
            <person name="Martin F.M."/>
            <person name="Harder C.B."/>
            <person name="Rigling D."/>
            <person name="Ford K.L."/>
            <person name="Foster G.D."/>
            <person name="Pangilinan J."/>
            <person name="Papanicolaou A."/>
            <person name="Barry K."/>
            <person name="LaButti K."/>
            <person name="Viragh M."/>
            <person name="Koriabine M."/>
            <person name="Yan M."/>
            <person name="Riley R."/>
            <person name="Champramary S."/>
            <person name="Plett K.L."/>
            <person name="Tsai I.J."/>
            <person name="Slot J."/>
            <person name="Sipos G."/>
            <person name="Plett J."/>
            <person name="Nagy L.G."/>
            <person name="Grigoriev I.V."/>
        </authorList>
    </citation>
    <scope>NUCLEOTIDE SEQUENCE</scope>
    <source>
        <strain evidence="3">HWK02</strain>
    </source>
</reference>
<dbReference type="PANTHER" id="PTHR10039">
    <property type="entry name" value="AMELOGENIN"/>
    <property type="match status" value="1"/>
</dbReference>
<evidence type="ECO:0000256" key="1">
    <source>
        <dbReference type="ARBA" id="ARBA00022737"/>
    </source>
</evidence>
<dbReference type="Proteomes" id="UP001175228">
    <property type="component" value="Unassembled WGS sequence"/>
</dbReference>